<reference evidence="1" key="1">
    <citation type="submission" date="2022-04" db="EMBL/GenBank/DDBJ databases">
        <title>Whole genome sequence of Sphaerotilus sp. FB-5.</title>
        <authorList>
            <person name="Takeda M."/>
            <person name="Narihara S."/>
            <person name="Akimoto M."/>
            <person name="Akimoto R."/>
            <person name="Nishiyashiki S."/>
            <person name="Murakami T."/>
        </authorList>
    </citation>
    <scope>NUCLEOTIDE SEQUENCE</scope>
    <source>
        <strain evidence="1">FB-5</strain>
    </source>
</reference>
<dbReference type="Proteomes" id="UP001057498">
    <property type="component" value="Chromosome"/>
</dbReference>
<keyword evidence="2" id="KW-1185">Reference proteome</keyword>
<sequence>MIEIRKTQLYQQWFDGLRDKATRLRLEARVRRLSLGNPGQHRVLTGGVTEMKLDHGPGYRVYYAQRGSELVLLLVGGDKASQQRDIDTAVQLAKEWQP</sequence>
<proteinExistence type="predicted"/>
<accession>A0ABM7YSM5</accession>
<dbReference type="NCBIfam" id="TIGR02683">
    <property type="entry name" value="upstrm_HI1419"/>
    <property type="match status" value="1"/>
</dbReference>
<dbReference type="PIRSF" id="PIRSF028744">
    <property type="entry name" value="Addict_mod_HI1419"/>
    <property type="match status" value="1"/>
</dbReference>
<evidence type="ECO:0000313" key="2">
    <source>
        <dbReference type="Proteomes" id="UP001057498"/>
    </source>
</evidence>
<dbReference type="EMBL" id="AP025730">
    <property type="protein sequence ID" value="BDI07567.1"/>
    <property type="molecule type" value="Genomic_DNA"/>
</dbReference>
<protein>
    <submittedName>
        <fullName evidence="1">Toxin, RelE family protein</fullName>
    </submittedName>
</protein>
<dbReference type="PANTHER" id="PTHR41791">
    <property type="entry name" value="SSL7039 PROTEIN"/>
    <property type="match status" value="1"/>
</dbReference>
<dbReference type="RefSeq" id="WP_251970749.1">
    <property type="nucleotide sequence ID" value="NZ_AP025730.1"/>
</dbReference>
<organism evidence="1 2">
    <name type="scientific">Sphaerotilus microaerophilus</name>
    <dbReference type="NCBI Taxonomy" id="2914710"/>
    <lineage>
        <taxon>Bacteria</taxon>
        <taxon>Pseudomonadati</taxon>
        <taxon>Pseudomonadota</taxon>
        <taxon>Betaproteobacteria</taxon>
        <taxon>Burkholderiales</taxon>
        <taxon>Sphaerotilaceae</taxon>
        <taxon>Sphaerotilus</taxon>
    </lineage>
</organism>
<name>A0ABM7YSM5_9BURK</name>
<dbReference type="InterPro" id="IPR014056">
    <property type="entry name" value="TypeIITA-like_toxin_pred"/>
</dbReference>
<dbReference type="PANTHER" id="PTHR41791:SF1">
    <property type="entry name" value="SSL7039 PROTEIN"/>
    <property type="match status" value="1"/>
</dbReference>
<gene>
    <name evidence="1" type="ORF">CATMQ487_45370</name>
</gene>
<evidence type="ECO:0000313" key="1">
    <source>
        <dbReference type="EMBL" id="BDI07567.1"/>
    </source>
</evidence>